<dbReference type="PANTHER" id="PTHR31739">
    <property type="entry name" value="ENT-COPALYL DIPHOSPHATE SYNTHASE, CHLOROPLASTIC"/>
    <property type="match status" value="1"/>
</dbReference>
<proteinExistence type="predicted"/>
<dbReference type="SFLD" id="SFLDG01014">
    <property type="entry name" value="Terpene_Cyclase_Like_1_N-term"/>
    <property type="match status" value="1"/>
</dbReference>
<keyword evidence="5" id="KW-1185">Reference proteome</keyword>
<dbReference type="EMBL" id="JAAARO010000002">
    <property type="protein sequence ID" value="KAF5751276.1"/>
    <property type="molecule type" value="Genomic_DNA"/>
</dbReference>
<dbReference type="SUPFAM" id="SSF48239">
    <property type="entry name" value="Terpenoid cyclases/Protein prenyltransferases"/>
    <property type="match status" value="2"/>
</dbReference>
<dbReference type="GO" id="GO:0010333">
    <property type="term" value="F:terpene synthase activity"/>
    <property type="evidence" value="ECO:0007669"/>
    <property type="project" value="InterPro"/>
</dbReference>
<dbReference type="InParanoid" id="A0A7J7DYW7"/>
<dbReference type="AlphaFoldDB" id="A0A7J7DYW7"/>
<comment type="caution">
    <text evidence="4">The sequence shown here is derived from an EMBL/GenBank/DDBJ whole genome shotgun (WGS) entry which is preliminary data.</text>
</comment>
<dbReference type="InterPro" id="IPR036965">
    <property type="entry name" value="Terpene_synth_N_sf"/>
</dbReference>
<sequence>MVEDGKLEMMEDEIKEHAKGVKSFLGSMEDGEMSISAYDTAWVALIEDKNQIGTPQFPSCLQWIIQNQLTDGSWGDPRYFLSCDRILNTLACVISLKAWNIHPDKARRGISFLNEKMSMLEKENEEHFLGGFEIVFPSILEMARKLEIQLPDDDTCSALQDNIKFKRNLKLTRISKEGIQNVATTVLFSLEGLQDMELDWEKILKMQSKDGSFLSSPSSTAYAFLQTKDQNCFIYLNKVIQRFNGADVFRHSKEGEEFICYSGQWNEGISVMLFPGERILEDAKKFSSKLLRGKREANRFLDKWILTKDLAGEIGLALDVPWYGCLPRVQARFYVDQYGAGDVVHIGKTLFR</sequence>
<dbReference type="GO" id="GO:0009507">
    <property type="term" value="C:chloroplast"/>
    <property type="evidence" value="ECO:0007669"/>
    <property type="project" value="TreeGrafter"/>
</dbReference>
<dbReference type="PANTHER" id="PTHR31739:SF4">
    <property type="entry name" value="ENT-COPALYL DIPHOSPHATE SYNTHASE, CHLOROPLASTIC"/>
    <property type="match status" value="1"/>
</dbReference>
<gene>
    <name evidence="4" type="ORF">HS088_TW02G00288</name>
</gene>
<dbReference type="InterPro" id="IPR050148">
    <property type="entry name" value="Terpene_synthase-like"/>
</dbReference>
<evidence type="ECO:0000256" key="2">
    <source>
        <dbReference type="ARBA" id="ARBA00022723"/>
    </source>
</evidence>
<keyword evidence="3" id="KW-0460">Magnesium</keyword>
<comment type="cofactor">
    <cofactor evidence="1">
        <name>Mg(2+)</name>
        <dbReference type="ChEBI" id="CHEBI:18420"/>
    </cofactor>
</comment>
<evidence type="ECO:0000256" key="1">
    <source>
        <dbReference type="ARBA" id="ARBA00001946"/>
    </source>
</evidence>
<dbReference type="Gene3D" id="1.50.10.130">
    <property type="entry name" value="Terpene synthase, N-terminal domain"/>
    <property type="match status" value="1"/>
</dbReference>
<evidence type="ECO:0000256" key="3">
    <source>
        <dbReference type="ARBA" id="ARBA00022842"/>
    </source>
</evidence>
<evidence type="ECO:0000313" key="5">
    <source>
        <dbReference type="Proteomes" id="UP000593562"/>
    </source>
</evidence>
<accession>A0A7J7DYW7</accession>
<dbReference type="Proteomes" id="UP000593562">
    <property type="component" value="Unassembled WGS sequence"/>
</dbReference>
<reference evidence="4 5" key="1">
    <citation type="journal article" date="2020" name="Nat. Commun.">
        <title>Genome of Tripterygium wilfordii and identification of cytochrome P450 involved in triptolide biosynthesis.</title>
        <authorList>
            <person name="Tu L."/>
            <person name="Su P."/>
            <person name="Zhang Z."/>
            <person name="Gao L."/>
            <person name="Wang J."/>
            <person name="Hu T."/>
            <person name="Zhou J."/>
            <person name="Zhang Y."/>
            <person name="Zhao Y."/>
            <person name="Liu Y."/>
            <person name="Song Y."/>
            <person name="Tong Y."/>
            <person name="Lu Y."/>
            <person name="Yang J."/>
            <person name="Xu C."/>
            <person name="Jia M."/>
            <person name="Peters R.J."/>
            <person name="Huang L."/>
            <person name="Gao W."/>
        </authorList>
    </citation>
    <scope>NUCLEOTIDE SEQUENCE [LARGE SCALE GENOMIC DNA]</scope>
    <source>
        <strain evidence="5">cv. XIE 37</strain>
        <tissue evidence="4">Leaf</tissue>
    </source>
</reference>
<organism evidence="4 5">
    <name type="scientific">Tripterygium wilfordii</name>
    <name type="common">Thunder God vine</name>
    <dbReference type="NCBI Taxonomy" id="458696"/>
    <lineage>
        <taxon>Eukaryota</taxon>
        <taxon>Viridiplantae</taxon>
        <taxon>Streptophyta</taxon>
        <taxon>Embryophyta</taxon>
        <taxon>Tracheophyta</taxon>
        <taxon>Spermatophyta</taxon>
        <taxon>Magnoliopsida</taxon>
        <taxon>eudicotyledons</taxon>
        <taxon>Gunneridae</taxon>
        <taxon>Pentapetalae</taxon>
        <taxon>rosids</taxon>
        <taxon>fabids</taxon>
        <taxon>Celastrales</taxon>
        <taxon>Celastraceae</taxon>
        <taxon>Tripterygium</taxon>
    </lineage>
</organism>
<dbReference type="Gene3D" id="1.50.10.160">
    <property type="match status" value="1"/>
</dbReference>
<dbReference type="InterPro" id="IPR008930">
    <property type="entry name" value="Terpenoid_cyclase/PrenylTrfase"/>
</dbReference>
<protein>
    <submittedName>
        <fullName evidence="4">Copal-8-ol diphosphate hydratase chloroplastic-like isoform X3</fullName>
    </submittedName>
</protein>
<evidence type="ECO:0000313" key="4">
    <source>
        <dbReference type="EMBL" id="KAF5751276.1"/>
    </source>
</evidence>
<keyword evidence="2" id="KW-0479">Metal-binding</keyword>
<name>A0A7J7DYW7_TRIWF</name>
<dbReference type="GO" id="GO:0000287">
    <property type="term" value="F:magnesium ion binding"/>
    <property type="evidence" value="ECO:0007669"/>
    <property type="project" value="TreeGrafter"/>
</dbReference>
<dbReference type="GO" id="GO:0009686">
    <property type="term" value="P:gibberellin biosynthetic process"/>
    <property type="evidence" value="ECO:0007669"/>
    <property type="project" value="TreeGrafter"/>
</dbReference>